<sequence>MFSTFKKKSEERDKVMTVFWDEHEELAEEHTRNTRGKHRQNRKPASKKSQIHDHLMKTSAEIRAVKSQIHHATSTALDIDLLLEESRKLPFTTLSRISHKVAVDALSKTLWYKSNFKKWITLDKPRMIQDDLHKATDYITIEEETKILSQKQKLMKASLKDPGSDQKHMDS</sequence>
<feature type="region of interest" description="Disordered" evidence="1">
    <location>
        <begin position="27"/>
        <end position="52"/>
    </location>
</feature>
<organism evidence="2">
    <name type="scientific">Brassica campestris</name>
    <name type="common">Field mustard</name>
    <dbReference type="NCBI Taxonomy" id="3711"/>
    <lineage>
        <taxon>Eukaryota</taxon>
        <taxon>Viridiplantae</taxon>
        <taxon>Streptophyta</taxon>
        <taxon>Embryophyta</taxon>
        <taxon>Tracheophyta</taxon>
        <taxon>Spermatophyta</taxon>
        <taxon>Magnoliopsida</taxon>
        <taxon>eudicotyledons</taxon>
        <taxon>Gunneridae</taxon>
        <taxon>Pentapetalae</taxon>
        <taxon>rosids</taxon>
        <taxon>malvids</taxon>
        <taxon>Brassicales</taxon>
        <taxon>Brassicaceae</taxon>
        <taxon>Brassiceae</taxon>
        <taxon>Brassica</taxon>
    </lineage>
</organism>
<proteinExistence type="predicted"/>
<evidence type="ECO:0000256" key="1">
    <source>
        <dbReference type="SAM" id="MobiDB-lite"/>
    </source>
</evidence>
<name>A0A3P5ZB83_BRACM</name>
<gene>
    <name evidence="2" type="ORF">BRAA05T21057Z</name>
</gene>
<reference evidence="2" key="1">
    <citation type="submission" date="2018-11" db="EMBL/GenBank/DDBJ databases">
        <authorList>
            <consortium name="Genoscope - CEA"/>
            <person name="William W."/>
        </authorList>
    </citation>
    <scope>NUCLEOTIDE SEQUENCE</scope>
</reference>
<evidence type="ECO:0000313" key="2">
    <source>
        <dbReference type="EMBL" id="VDC71343.1"/>
    </source>
</evidence>
<dbReference type="AlphaFoldDB" id="A0A3P5ZB83"/>
<dbReference type="EMBL" id="LR031570">
    <property type="protein sequence ID" value="VDC71343.1"/>
    <property type="molecule type" value="Genomic_DNA"/>
</dbReference>
<feature type="compositionally biased region" description="Basic residues" evidence="1">
    <location>
        <begin position="33"/>
        <end position="46"/>
    </location>
</feature>
<accession>A0A3P5ZB83</accession>
<protein>
    <submittedName>
        <fullName evidence="2">Uncharacterized protein</fullName>
    </submittedName>
</protein>